<evidence type="ECO:0000259" key="4">
    <source>
        <dbReference type="PROSITE" id="PS50835"/>
    </source>
</evidence>
<dbReference type="Pfam" id="PF07654">
    <property type="entry name" value="C1-set"/>
    <property type="match status" value="1"/>
</dbReference>
<accession>A0AA88MTG1</accession>
<keyword evidence="6" id="KW-1185">Reference proteome</keyword>
<dbReference type="InterPro" id="IPR013783">
    <property type="entry name" value="Ig-like_fold"/>
</dbReference>
<dbReference type="InterPro" id="IPR007110">
    <property type="entry name" value="Ig-like_dom"/>
</dbReference>
<dbReference type="InterPro" id="IPR050160">
    <property type="entry name" value="MHC/Immunoglobulin"/>
</dbReference>
<keyword evidence="3" id="KW-0472">Membrane</keyword>
<evidence type="ECO:0000256" key="1">
    <source>
        <dbReference type="ARBA" id="ARBA00023180"/>
    </source>
</evidence>
<dbReference type="CDD" id="cd05767">
    <property type="entry name" value="IgC1_MHC_II_alpha"/>
    <property type="match status" value="1"/>
</dbReference>
<dbReference type="AlphaFoldDB" id="A0AA88MTG1"/>
<dbReference type="PROSITE" id="PS00290">
    <property type="entry name" value="IG_MHC"/>
    <property type="match status" value="1"/>
</dbReference>
<dbReference type="SUPFAM" id="SSF48726">
    <property type="entry name" value="Immunoglobulin"/>
    <property type="match status" value="1"/>
</dbReference>
<protein>
    <recommendedName>
        <fullName evidence="4">Ig-like domain-containing protein</fullName>
    </recommendedName>
</protein>
<proteinExistence type="predicted"/>
<reference evidence="5" key="1">
    <citation type="submission" date="2023-07" db="EMBL/GenBank/DDBJ databases">
        <title>Chromosome-level Genome Assembly of Striped Snakehead (Channa striata).</title>
        <authorList>
            <person name="Liu H."/>
        </authorList>
    </citation>
    <scope>NUCLEOTIDE SEQUENCE</scope>
    <source>
        <strain evidence="5">Gz</strain>
        <tissue evidence="5">Muscle</tissue>
    </source>
</reference>
<feature type="domain" description="Ig-like" evidence="4">
    <location>
        <begin position="100"/>
        <end position="196"/>
    </location>
</feature>
<dbReference type="InterPro" id="IPR011162">
    <property type="entry name" value="MHC_I/II-like_Ag-recog"/>
</dbReference>
<evidence type="ECO:0000313" key="5">
    <source>
        <dbReference type="EMBL" id="KAK2844561.1"/>
    </source>
</evidence>
<evidence type="ECO:0000256" key="3">
    <source>
        <dbReference type="SAM" id="Phobius"/>
    </source>
</evidence>
<dbReference type="PANTHER" id="PTHR19944">
    <property type="entry name" value="MHC CLASS II-RELATED"/>
    <property type="match status" value="1"/>
</dbReference>
<dbReference type="InterPro" id="IPR003006">
    <property type="entry name" value="Ig/MHC_CS"/>
</dbReference>
<gene>
    <name evidence="5" type="ORF">Q5P01_011220</name>
</gene>
<organism evidence="5 6">
    <name type="scientific">Channa striata</name>
    <name type="common">Snakehead murrel</name>
    <name type="synonym">Ophicephalus striatus</name>
    <dbReference type="NCBI Taxonomy" id="64152"/>
    <lineage>
        <taxon>Eukaryota</taxon>
        <taxon>Metazoa</taxon>
        <taxon>Chordata</taxon>
        <taxon>Craniata</taxon>
        <taxon>Vertebrata</taxon>
        <taxon>Euteleostomi</taxon>
        <taxon>Actinopterygii</taxon>
        <taxon>Neopterygii</taxon>
        <taxon>Teleostei</taxon>
        <taxon>Neoteleostei</taxon>
        <taxon>Acanthomorphata</taxon>
        <taxon>Anabantaria</taxon>
        <taxon>Anabantiformes</taxon>
        <taxon>Channoidei</taxon>
        <taxon>Channidae</taxon>
        <taxon>Channa</taxon>
    </lineage>
</organism>
<keyword evidence="1" id="KW-0325">Glycoprotein</keyword>
<evidence type="ECO:0000313" key="6">
    <source>
        <dbReference type="Proteomes" id="UP001187415"/>
    </source>
</evidence>
<comment type="caution">
    <text evidence="5">The sequence shown here is derived from an EMBL/GenBank/DDBJ whole genome shotgun (WGS) entry which is preliminary data.</text>
</comment>
<dbReference type="Gene3D" id="2.60.40.10">
    <property type="entry name" value="Immunoglobulins"/>
    <property type="match status" value="1"/>
</dbReference>
<dbReference type="PANTHER" id="PTHR19944:SF105">
    <property type="entry name" value="RLA CLASS II HISTOCOMPATIBILITY ANTIGEN, DP ALPHA-1 CHAIN"/>
    <property type="match status" value="1"/>
</dbReference>
<feature type="transmembrane region" description="Helical" evidence="3">
    <location>
        <begin position="204"/>
        <end position="225"/>
    </location>
</feature>
<dbReference type="Proteomes" id="UP001187415">
    <property type="component" value="Unassembled WGS sequence"/>
</dbReference>
<keyword evidence="3" id="KW-0812">Transmembrane</keyword>
<dbReference type="InterPro" id="IPR036179">
    <property type="entry name" value="Ig-like_dom_sf"/>
</dbReference>
<sequence length="236" mass="26447">MFSKTFRAIFAHELTLVVGCFHNGPAEVQFEFDAQELVYVDFERQELVYTVPKHFVLDPSAILGDIGDYNGAKKGKNACAAVVAYCMDMEKNIPEEKDPPETVLYPAEEVQLGVENSLICFVNHFYPPYIKISWTKNGHPVSQGVSLSRYYPNNDQTFHQFSTLTFTPSEGDIYTCTVEHVTLARPETRIWETKFSHHNYGPDVFCGVGLILGLLGVGAGTFLIAKGHYGRTIPQL</sequence>
<dbReference type="EMBL" id="JAUPFM010000008">
    <property type="protein sequence ID" value="KAK2844561.1"/>
    <property type="molecule type" value="Genomic_DNA"/>
</dbReference>
<dbReference type="SMART" id="SM00407">
    <property type="entry name" value="IGc1"/>
    <property type="match status" value="1"/>
</dbReference>
<evidence type="ECO:0000256" key="2">
    <source>
        <dbReference type="ARBA" id="ARBA00023319"/>
    </source>
</evidence>
<dbReference type="SUPFAM" id="SSF54452">
    <property type="entry name" value="MHC antigen-recognition domain"/>
    <property type="match status" value="1"/>
</dbReference>
<keyword evidence="3" id="KW-1133">Transmembrane helix</keyword>
<dbReference type="PROSITE" id="PS50835">
    <property type="entry name" value="IG_LIKE"/>
    <property type="match status" value="1"/>
</dbReference>
<dbReference type="InterPro" id="IPR003597">
    <property type="entry name" value="Ig_C1-set"/>
</dbReference>
<name>A0AA88MTG1_CHASR</name>
<keyword evidence="2" id="KW-0393">Immunoglobulin domain</keyword>